<evidence type="ECO:0000256" key="3">
    <source>
        <dbReference type="ARBA" id="ARBA00022670"/>
    </source>
</evidence>
<evidence type="ECO:0000256" key="6">
    <source>
        <dbReference type="ARBA" id="ARBA00022801"/>
    </source>
</evidence>
<dbReference type="Gene3D" id="2.60.40.4070">
    <property type="match status" value="1"/>
</dbReference>
<evidence type="ECO:0000259" key="12">
    <source>
        <dbReference type="Pfam" id="PF00082"/>
    </source>
</evidence>
<dbReference type="InterPro" id="IPR036852">
    <property type="entry name" value="Peptidase_S8/S53_dom_sf"/>
</dbReference>
<dbReference type="CDD" id="cd07475">
    <property type="entry name" value="Peptidases_S8_C5a_Peptidase"/>
    <property type="match status" value="1"/>
</dbReference>
<protein>
    <submittedName>
        <fullName evidence="15">Serine peptidase</fullName>
    </submittedName>
</protein>
<dbReference type="InterPro" id="IPR051048">
    <property type="entry name" value="Peptidase_S8/S53_subtilisin"/>
</dbReference>
<keyword evidence="6 9" id="KW-0378">Hydrolase</keyword>
<dbReference type="GO" id="GO:0016020">
    <property type="term" value="C:membrane"/>
    <property type="evidence" value="ECO:0007669"/>
    <property type="project" value="InterPro"/>
</dbReference>
<evidence type="ECO:0000256" key="11">
    <source>
        <dbReference type="SAM" id="MobiDB-lite"/>
    </source>
</evidence>
<dbReference type="Pfam" id="PF06280">
    <property type="entry name" value="fn3_5"/>
    <property type="match status" value="1"/>
</dbReference>
<feature type="domain" description="C5a peptidase/Subtilisin-like protease SBT2-like Fn3-like" evidence="14">
    <location>
        <begin position="598"/>
        <end position="707"/>
    </location>
</feature>
<keyword evidence="4" id="KW-0732">Signal</keyword>
<dbReference type="Proteomes" id="UP000319432">
    <property type="component" value="Chromosome"/>
</dbReference>
<reference evidence="15 16" key="1">
    <citation type="submission" date="2018-11" db="EMBL/GenBank/DDBJ databases">
        <title>Phylogenetic determinants of toxin gene distribution in genomes of Brevibacillus laterosporus.</title>
        <authorList>
            <person name="Glare T.R."/>
            <person name="Durrant A."/>
            <person name="Berry C."/>
            <person name="Palma L."/>
            <person name="Ormskirk M."/>
            <person name="Cox M.O."/>
        </authorList>
    </citation>
    <scope>NUCLEOTIDE SEQUENCE [LARGE SCALE GENOMIC DNA]</scope>
    <source>
        <strain evidence="15 16">1821L</strain>
    </source>
</reference>
<dbReference type="OrthoDB" id="9798386at2"/>
<dbReference type="CDD" id="cd02133">
    <property type="entry name" value="PA_C5a_like"/>
    <property type="match status" value="1"/>
</dbReference>
<dbReference type="AlphaFoldDB" id="A0A518V7S1"/>
<keyword evidence="5" id="KW-0677">Repeat</keyword>
<sequence length="1276" mass="140290">MKNQMIKVICAGAVVPLLYYPVSYVEADTVLHNHTTIGNTQQIISREQIHKDIREATKASVSQKRGGHSPGNLFSLFQNQANEWNALKHVIKGETVSKAGRPTLSMIEADRAWQELGVKGEGMLISIVDTGINHEHPDFPAPKDQKAAQQKSGSTQKVIKGYNWADRNQITQDVGESQHGVHVAGIVAGNGKVKGVAPEAQLLSEKVFSNYQGSISGLSESILFAMTDSIAKKADVINLSLGSSAGYVDETNTEQYAVKNAVDSGVVVVAAAGNDSYFGSDKVKQTNPDYAMIGTPGLAPDAFSVASVNATTLAGNSFALEGVDQLARVVYLTGIPASGSALQPEQYLSQPHEMVYVGKGKKEDYYVSVKNKVVLIERGEITFDEKLRLAKEAGAAGALIYNNQAGPFIMSGNESKNIPSASILQSMGEAVATKLKKGKKVKITFDGQFAQNELPYPEGGTISSFTSWGPTPDLQFKPEIAAPGGGILSTVSREGYGVKSGTSMATPHVAGSMALLKQYYKKQGYTLEGRELVETLKAVAMNTAQPVLDPRRTIKTKTKDKAHPIPYSPRVQGAGIMQVVKAAKTPVIITNKSGKAGVSLGQIGEKRTFDLVISNKFGKEPLTYTLSDEFGVLTDQVENGHFSMKDTRLAGAKVHFQTKSVTVAPGQKQEIQVTVTVPKTAPKQMFVEGYLLFTPKQTHVPALRVPYYGFYGEWNEPRIMDAPMWHTKSQEKLTGVKTTWYHDKESDKWRFRDALGVNGVDENGNVLIDPDHIAFSPNGDGHYDKAAPSITFLRNARELSINVTDTTGKVVRSLVKDGKVNKFDQSKKGDSYFFTEKEEWAWDGMIYSSDKGAYIPAPDGAYRFVIRAKNDAVNAKWQTLTLPVRVDRQEPQVTAQLNKNKLQWESKDKDVQGYLLYVDGKKTGGPYAPTITQAVVSQPHKKMTLVAYDYAGNTSYTHINGQSDTTPPGIEFPDQIFQQVMVSNQNHVAIRGTVTGEDMMDRVKVTIKDQSVKVEQDGRFQTVLDLPEGIQYVPYKVTDAFGNTREFTQRIIVDKTPPILQMVNDGNEDIMFDASSKKIVIPLRLMYRDINYKGKLKINGEIIASWEEDQIEKPVHKYFSHPIALKHGENKVLVEAMDEAKNLTTQSIVFYADATIGTVVLMQDQNRITYNALPAKPLSVGFTKPSYEDTAGSTIQVKGRVIKQYNTELSFYYGEQRLYGDVSDQGDFLLEIPQVKEGKETITVVAHDLLGRETKAQAIVTGIKIQSQRLKPNLQE</sequence>
<evidence type="ECO:0000256" key="10">
    <source>
        <dbReference type="RuleBase" id="RU003355"/>
    </source>
</evidence>
<dbReference type="SUPFAM" id="SSF52025">
    <property type="entry name" value="PA domain"/>
    <property type="match status" value="1"/>
</dbReference>
<evidence type="ECO:0000256" key="7">
    <source>
        <dbReference type="ARBA" id="ARBA00022825"/>
    </source>
</evidence>
<dbReference type="Gene3D" id="2.60.40.10">
    <property type="entry name" value="Immunoglobulins"/>
    <property type="match status" value="1"/>
</dbReference>
<evidence type="ECO:0000313" key="16">
    <source>
        <dbReference type="Proteomes" id="UP000319432"/>
    </source>
</evidence>
<dbReference type="Gene3D" id="2.60.40.1710">
    <property type="entry name" value="Subtilisin-like superfamily"/>
    <property type="match status" value="1"/>
</dbReference>
<dbReference type="InterPro" id="IPR023827">
    <property type="entry name" value="Peptidase_S8_Asp-AS"/>
</dbReference>
<dbReference type="PANTHER" id="PTHR43399">
    <property type="entry name" value="SUBTILISIN-RELATED"/>
    <property type="match status" value="1"/>
</dbReference>
<dbReference type="InterPro" id="IPR003137">
    <property type="entry name" value="PA_domain"/>
</dbReference>
<name>A0A518V7S1_BRELA</name>
<keyword evidence="3 9" id="KW-0645">Protease</keyword>
<evidence type="ECO:0000256" key="5">
    <source>
        <dbReference type="ARBA" id="ARBA00022737"/>
    </source>
</evidence>
<keyword evidence="2" id="KW-0964">Secreted</keyword>
<dbReference type="InterPro" id="IPR034216">
    <property type="entry name" value="C5a_Peptidase"/>
</dbReference>
<dbReference type="InterPro" id="IPR000209">
    <property type="entry name" value="Peptidase_S8/S53_dom"/>
</dbReference>
<comment type="similarity">
    <text evidence="1 9 10">Belongs to the peptidase S8 family.</text>
</comment>
<evidence type="ECO:0000256" key="9">
    <source>
        <dbReference type="PROSITE-ProRule" id="PRU01240"/>
    </source>
</evidence>
<dbReference type="InterPro" id="IPR046450">
    <property type="entry name" value="PA_dom_sf"/>
</dbReference>
<evidence type="ECO:0000256" key="2">
    <source>
        <dbReference type="ARBA" id="ARBA00022525"/>
    </source>
</evidence>
<dbReference type="InterPro" id="IPR015500">
    <property type="entry name" value="Peptidase_S8_subtilisin-rel"/>
</dbReference>
<dbReference type="PROSITE" id="PS00136">
    <property type="entry name" value="SUBTILASE_ASP"/>
    <property type="match status" value="1"/>
</dbReference>
<dbReference type="PROSITE" id="PS51892">
    <property type="entry name" value="SUBTILASE"/>
    <property type="match status" value="1"/>
</dbReference>
<dbReference type="InterPro" id="IPR013783">
    <property type="entry name" value="Ig-like_fold"/>
</dbReference>
<feature type="region of interest" description="Disordered" evidence="11">
    <location>
        <begin position="134"/>
        <end position="153"/>
    </location>
</feature>
<dbReference type="Pfam" id="PF00082">
    <property type="entry name" value="Peptidase_S8"/>
    <property type="match status" value="1"/>
</dbReference>
<evidence type="ECO:0000313" key="15">
    <source>
        <dbReference type="EMBL" id="QDX93022.1"/>
    </source>
</evidence>
<evidence type="ECO:0000256" key="4">
    <source>
        <dbReference type="ARBA" id="ARBA00022729"/>
    </source>
</evidence>
<dbReference type="Gene3D" id="3.50.30.30">
    <property type="match status" value="1"/>
</dbReference>
<dbReference type="SUPFAM" id="SSF52743">
    <property type="entry name" value="Subtilisin-like"/>
    <property type="match status" value="1"/>
</dbReference>
<evidence type="ECO:0000259" key="13">
    <source>
        <dbReference type="Pfam" id="PF02225"/>
    </source>
</evidence>
<keyword evidence="16" id="KW-1185">Reference proteome</keyword>
<keyword evidence="7 9" id="KW-0720">Serine protease</keyword>
<dbReference type="Pfam" id="PF02225">
    <property type="entry name" value="PA"/>
    <property type="match status" value="1"/>
</dbReference>
<dbReference type="PRINTS" id="PR00723">
    <property type="entry name" value="SUBTILISIN"/>
</dbReference>
<dbReference type="GO" id="GO:0006508">
    <property type="term" value="P:proteolysis"/>
    <property type="evidence" value="ECO:0007669"/>
    <property type="project" value="UniProtKB-KW"/>
</dbReference>
<dbReference type="PANTHER" id="PTHR43399:SF4">
    <property type="entry name" value="CELL WALL-ASSOCIATED PROTEASE"/>
    <property type="match status" value="1"/>
</dbReference>
<proteinExistence type="inferred from homology"/>
<feature type="active site" description="Charge relay system" evidence="8 9">
    <location>
        <position position="503"/>
    </location>
</feature>
<dbReference type="EMBL" id="CP033464">
    <property type="protein sequence ID" value="QDX93022.1"/>
    <property type="molecule type" value="Genomic_DNA"/>
</dbReference>
<dbReference type="InterPro" id="IPR010435">
    <property type="entry name" value="C5a/SBT2-like_Fn3"/>
</dbReference>
<dbReference type="PROSITE" id="PS00138">
    <property type="entry name" value="SUBTILASE_SER"/>
    <property type="match status" value="1"/>
</dbReference>
<feature type="active site" description="Charge relay system" evidence="8 9">
    <location>
        <position position="129"/>
    </location>
</feature>
<dbReference type="GO" id="GO:0004252">
    <property type="term" value="F:serine-type endopeptidase activity"/>
    <property type="evidence" value="ECO:0007669"/>
    <property type="project" value="UniProtKB-UniRule"/>
</dbReference>
<organism evidence="15 16">
    <name type="scientific">Brevibacillus laterosporus</name>
    <name type="common">Bacillus laterosporus</name>
    <dbReference type="NCBI Taxonomy" id="1465"/>
    <lineage>
        <taxon>Bacteria</taxon>
        <taxon>Bacillati</taxon>
        <taxon>Bacillota</taxon>
        <taxon>Bacilli</taxon>
        <taxon>Bacillales</taxon>
        <taxon>Paenibacillaceae</taxon>
        <taxon>Brevibacillus</taxon>
    </lineage>
</organism>
<gene>
    <name evidence="15" type="ORF">EEL30_12350</name>
</gene>
<feature type="domain" description="PA" evidence="13">
    <location>
        <begin position="356"/>
        <end position="430"/>
    </location>
</feature>
<accession>A0A518V7S1</accession>
<dbReference type="InterPro" id="IPR023828">
    <property type="entry name" value="Peptidase_S8_Ser-AS"/>
</dbReference>
<evidence type="ECO:0000256" key="1">
    <source>
        <dbReference type="ARBA" id="ARBA00011073"/>
    </source>
</evidence>
<evidence type="ECO:0000259" key="14">
    <source>
        <dbReference type="Pfam" id="PF06280"/>
    </source>
</evidence>
<feature type="compositionally biased region" description="Basic and acidic residues" evidence="11">
    <location>
        <begin position="134"/>
        <end position="146"/>
    </location>
</feature>
<evidence type="ECO:0000256" key="8">
    <source>
        <dbReference type="PIRSR" id="PIRSR615500-1"/>
    </source>
</evidence>
<dbReference type="Gene3D" id="3.40.50.200">
    <property type="entry name" value="Peptidase S8/S53 domain"/>
    <property type="match status" value="1"/>
</dbReference>
<feature type="active site" description="Charge relay system" evidence="8 9">
    <location>
        <position position="179"/>
    </location>
</feature>
<feature type="domain" description="Peptidase S8/S53" evidence="12">
    <location>
        <begin position="120"/>
        <end position="556"/>
    </location>
</feature>